<gene>
    <name evidence="1" type="ORF">S01H1_12629</name>
</gene>
<dbReference type="Pfam" id="PF07030">
    <property type="entry name" value="Phage_Mu_Gp36"/>
    <property type="match status" value="1"/>
</dbReference>
<name>X0S058_9ZZZZ</name>
<dbReference type="InterPro" id="IPR009752">
    <property type="entry name" value="Phage_Mu_GpJ"/>
</dbReference>
<sequence length="216" mass="23883">TGTYEPAIATKDIEIDRPDGTLYEDVTGTSSHWYKATYYNSTTGVETSLDDAIACKAAESEHYTSLWDIRKQAGFEEAFGIKDETISDYREEAENEFDSAIVSIYVLPLSTKPKLVRQIINLLAAGNLLIKEYGMEADVEISKSGQRMLDRAYMLIEKIVDGTLKLLDGDGNVLSLQSSATLASTSNVYSSADDKGELYNIGDEQFSFKDPDNPRS</sequence>
<evidence type="ECO:0000313" key="1">
    <source>
        <dbReference type="EMBL" id="GAF69367.1"/>
    </source>
</evidence>
<proteinExistence type="predicted"/>
<feature type="non-terminal residue" evidence="1">
    <location>
        <position position="1"/>
    </location>
</feature>
<organism evidence="1">
    <name type="scientific">marine sediment metagenome</name>
    <dbReference type="NCBI Taxonomy" id="412755"/>
    <lineage>
        <taxon>unclassified sequences</taxon>
        <taxon>metagenomes</taxon>
        <taxon>ecological metagenomes</taxon>
    </lineage>
</organism>
<comment type="caution">
    <text evidence="1">The sequence shown here is derived from an EMBL/GenBank/DDBJ whole genome shotgun (WGS) entry which is preliminary data.</text>
</comment>
<accession>X0S058</accession>
<reference evidence="1" key="1">
    <citation type="journal article" date="2014" name="Front. Microbiol.">
        <title>High frequency of phylogenetically diverse reductive dehalogenase-homologous genes in deep subseafloor sedimentary metagenomes.</title>
        <authorList>
            <person name="Kawai M."/>
            <person name="Futagami T."/>
            <person name="Toyoda A."/>
            <person name="Takaki Y."/>
            <person name="Nishi S."/>
            <person name="Hori S."/>
            <person name="Arai W."/>
            <person name="Tsubouchi T."/>
            <person name="Morono Y."/>
            <person name="Uchiyama I."/>
            <person name="Ito T."/>
            <person name="Fujiyama A."/>
            <person name="Inagaki F."/>
            <person name="Takami H."/>
        </authorList>
    </citation>
    <scope>NUCLEOTIDE SEQUENCE</scope>
    <source>
        <strain evidence="1">Expedition CK06-06</strain>
    </source>
</reference>
<dbReference type="EMBL" id="BARS01006491">
    <property type="protein sequence ID" value="GAF69367.1"/>
    <property type="molecule type" value="Genomic_DNA"/>
</dbReference>
<dbReference type="AlphaFoldDB" id="X0S058"/>
<protein>
    <submittedName>
        <fullName evidence="1">Uncharacterized protein</fullName>
    </submittedName>
</protein>